<organism evidence="3 4">
    <name type="scientific">Escherichia coli O145:NM</name>
    <dbReference type="NCBI Taxonomy" id="991919"/>
    <lineage>
        <taxon>Bacteria</taxon>
        <taxon>Pseudomonadati</taxon>
        <taxon>Pseudomonadota</taxon>
        <taxon>Gammaproteobacteria</taxon>
        <taxon>Enterobacterales</taxon>
        <taxon>Enterobacteriaceae</taxon>
        <taxon>Escherichia</taxon>
    </lineage>
</organism>
<feature type="domain" description="InvasinE Adhesion" evidence="2">
    <location>
        <begin position="324"/>
        <end position="449"/>
    </location>
</feature>
<feature type="domain" description="Bacterial Immunoglobulin-like 21" evidence="1">
    <location>
        <begin position="1311"/>
        <end position="1428"/>
    </location>
</feature>
<name>A0A4P8C2R0_ECOLX</name>
<feature type="domain" description="InvasinE Adhesion" evidence="2">
    <location>
        <begin position="860"/>
        <end position="992"/>
    </location>
</feature>
<evidence type="ECO:0000313" key="4">
    <source>
        <dbReference type="Proteomes" id="UP000310529"/>
    </source>
</evidence>
<dbReference type="InterPro" id="IPR008541">
    <property type="entry name" value="InvE_AD"/>
</dbReference>
<dbReference type="EMBL" id="CP031919">
    <property type="protein sequence ID" value="QCH92720.1"/>
    <property type="molecule type" value="Genomic_DNA"/>
</dbReference>
<feature type="domain" description="Bacterial Immunoglobulin-like 21" evidence="1">
    <location>
        <begin position="483"/>
        <end position="589"/>
    </location>
</feature>
<protein>
    <submittedName>
        <fullName evidence="3">RatA-like protein</fullName>
    </submittedName>
</protein>
<feature type="domain" description="InvasinE Adhesion" evidence="2">
    <location>
        <begin position="2010"/>
        <end position="2114"/>
    </location>
</feature>
<dbReference type="Pfam" id="PF05688">
    <property type="entry name" value="BIg21"/>
    <property type="match status" value="7"/>
</dbReference>
<feature type="domain" description="Bacterial Immunoglobulin-like 21" evidence="1">
    <location>
        <begin position="221"/>
        <end position="321"/>
    </location>
</feature>
<proteinExistence type="predicted"/>
<evidence type="ECO:0000259" key="1">
    <source>
        <dbReference type="Pfam" id="PF05688"/>
    </source>
</evidence>
<feature type="domain" description="InvasinE Adhesion" evidence="2">
    <location>
        <begin position="1722"/>
        <end position="1863"/>
    </location>
</feature>
<feature type="domain" description="InvasinE Adhesion" evidence="2">
    <location>
        <begin position="1431"/>
        <end position="1569"/>
    </location>
</feature>
<feature type="domain" description="Bacterial Immunoglobulin-like 21" evidence="1">
    <location>
        <begin position="1605"/>
        <end position="1719"/>
    </location>
</feature>
<reference evidence="3 4" key="1">
    <citation type="submission" date="2018-08" db="EMBL/GenBank/DDBJ databases">
        <title>Food and Water Consortium WGS.</title>
        <authorList>
            <person name="Tyson S."/>
            <person name="Peterson C.-L."/>
            <person name="Olson A."/>
            <person name="Tyler S."/>
            <person name="Cabral J."/>
            <person name="Lynch T."/>
            <person name="Knox N."/>
            <person name="Van Domselaar G."/>
            <person name="Graham M."/>
        </authorList>
    </citation>
    <scope>NUCLEOTIDE SEQUENCE [LARGE SCALE GENOMIC DNA]</scope>
    <source>
        <strain evidence="3 4">FWSEC0002</strain>
    </source>
</reference>
<feature type="domain" description="Bacterial Immunoglobulin-like 21" evidence="1">
    <location>
        <begin position="745"/>
        <end position="856"/>
    </location>
</feature>
<gene>
    <name evidence="3" type="ORF">CCU01_007485</name>
</gene>
<dbReference type="Pfam" id="PF05689">
    <property type="entry name" value="InvE_AD"/>
    <property type="match status" value="7"/>
</dbReference>
<dbReference type="Proteomes" id="UP000310529">
    <property type="component" value="Chromosome"/>
</dbReference>
<feature type="domain" description="InvasinE Adhesion" evidence="2">
    <location>
        <begin position="592"/>
        <end position="718"/>
    </location>
</feature>
<dbReference type="InterPro" id="IPR008542">
    <property type="entry name" value="BIg21"/>
</dbReference>
<accession>A0A4P8C2R0</accession>
<feature type="domain" description="Bacterial Immunoglobulin-like 21" evidence="1">
    <location>
        <begin position="1893"/>
        <end position="2007"/>
    </location>
</feature>
<dbReference type="RefSeq" id="WP_022581394.1">
    <property type="nucleotide sequence ID" value="NZ_CP031919.1"/>
</dbReference>
<sequence>MDGTLKLIKAITAVFLLFLSFQVGAVLKGGQWQQTGISTDAINGTVPGAESASVPVYQGSVQLDPSKTYDIQASVKPIAFSVDDTAARMILVNPHDPEGDLFSNPPVLGWQNQTPPAVSLVWADAATPDTPLSPQPRPDRSFCAQNLAGRSLVAWPRINEQEALPLLYLYTLTGVPNQGTVPLAEHKVTLNIAPAQGDLVTISASGYDDTLQAAKTTVDGSITLTVTPQDCEGNIAGNIPFVIKRKDAENRQGVVNNTSPVNLDTTELTTTATEYRGTTNADGAATVTVTQPNGPGVKTPLVVSLSGISQTSETAVIFTVLTSPDAPQANMWGHMAETLTAMNYTFSRPKLAAEVDNEDGSVNDHGETWSTFTWSGADNHCDILPGMRQFGALATVIPNSIQETAGWPMQGDYYWSSLAGSTGQHHAADVSNRSEAQKPDSTKYIVSCVDKAEPDVEPELVLTPSNFDESINAAKAEVGDSTTMRLTITDKKNNNQPLAYYYFSLHLDDGVNRKNQTDPAWEAHPVQISGGTNLQKVDDHNYEGMTDVNGQATLQLTQPEGAGVKTHITAKMRSNFNAEDAKDVIFTVVTSPDSEYARMWGHMHGIIDAGSLYKRPLLAAETTHEVGTVRENNEDWALFDQNTSMQAECGTGHIPREISLESLYSAYPGNIIGTEYGWPTAVKDYLTAAEQTTHSSVNLGTGNVDSYSGFKQNYLSCSGNEMVAKVEVTTDRDTTSGSLARAKVGEQITMTVRTVNALNGERVPFTAFTITKDISLDREESATGFTDPSNGAITLNGTQYGTSQSSMVYSGITDAQGQATVVVEQPQGVGLRTRLVVTPPNSVLPNTINYYVIFTVPTSPDVMGARMWGHMDDTITVDSTTFNRPKLLLEVSNGKDSREENNEKWVIVAQADIENTSAGGCETRKVPRQTQLTALYNANSNNRILTNHGWPTVFKEYWSSTPIDKVPHLASVWLNNGNVQNTGNDRVYMSCLKDANPPASTITLEVVDQAQWNSTLNAAKLKKGETLQVKVTVKDTAGNPMPGMPFTLKRGDGYTRNNERHVAGSDNIVSPVVVDAGMSDEASLNDSATAYAALTDADGSKILTITRPDTHGTKTALTAALYSDPTINASMDTIFTVPTSPDTDKAKMWGHMPETLTAGELTFKRPLLFAELAVTNKRKSQDEDNETWALFTLAQAGDASKNGCGAEYIPTQDALVALSSSWQGHAIDGWPVQKTYDSSTPDKNSINDRKYMSVDISKGTSKSLASADLGYLTCQTTANPPVNSIELTSTQTAKYDNVDAVKVRTDYSDTGDTITLTVTTKDAAGNPMGYVPFTLNHGTTVPRTKSTANTQKITNQTKLIYVRDSYNNSNGYFNDGQKFYSMTGPDGTLTFTIYQNYQGIGGRIPLTASIDDGSGRTSTELSAIFTTITSPDTPLANFWGHMPETFTSSAGVKFRRPQLKAELSGTASFNINNEDWARPDATNKANSSISGCTSPYQPFSSELMGLYNDHPNGALETDLGLPLNAGNYWWAYDQTVSSSTWYNQVLNLMDGAIRNESTTSTAGNLMLCLVDPHTEATKIELTSTLLNADKTGINDNRPTAWAKKGESIPLTIKVTDDAGRPAAYESVTLSRATAQVRTTSDFKSSTADDLLLQFLTPVAQANYKFADDNASWNGVTDGNGIITLTATQDNTWGLVTPFTATLARKTAVKSDLDLMYTVVTSPDTPKANFWGHMPETVSSADGTQFERMKLWAEMGATSGGGYSLTKVNINNESWPAPYITQRYLPELTPCETARYPSLDELQSLYNRYPNGSIVNEIGWPVKQNSYVWWTNADCPAGANSCESFDFNTGQIVTVSKSRAFQACLVHPHSTVSTVTLTSTAFDSTAQAAKVKKGEAMPVTVTVKDSAGKPVPNVAFTLRRGDASPRNSGATLYGDVAAMDDITIQPSSGAATLLAVSGNEISGVTGADGTANFTVRQNNTPGYKTPLTVTLDKYSTVTAMMDTIFTVLTSPNVSSAHFWGHMADTAVVNGKTLHRPILTTELPSGANPVSSPIINYENWASAHITDASKWDISKQCGNIENAPTYNELETLYAVFNSLGWPASPSFPYLSSQRCGMDESTGTEDCSITLANKPGLVTCFQ</sequence>
<feature type="domain" description="InvasinE Adhesion" evidence="2">
    <location>
        <begin position="1141"/>
        <end position="1274"/>
    </location>
</feature>
<feature type="domain" description="Bacterial Immunoglobulin-like 21" evidence="1">
    <location>
        <begin position="1024"/>
        <end position="1137"/>
    </location>
</feature>
<evidence type="ECO:0000313" key="3">
    <source>
        <dbReference type="EMBL" id="QCH92720.1"/>
    </source>
</evidence>
<evidence type="ECO:0000259" key="2">
    <source>
        <dbReference type="Pfam" id="PF05689"/>
    </source>
</evidence>